<protein>
    <recommendedName>
        <fullName evidence="2">CAAX prenyl protease 2/Lysostaphin resistance protein A-like domain-containing protein</fullName>
    </recommendedName>
</protein>
<dbReference type="Proteomes" id="UP000235836">
    <property type="component" value="Unassembled WGS sequence"/>
</dbReference>
<evidence type="ECO:0000313" key="3">
    <source>
        <dbReference type="EMBL" id="PMC63591.1"/>
    </source>
</evidence>
<name>A0A2N6T2R5_9CORY</name>
<keyword evidence="1" id="KW-1133">Transmembrane helix</keyword>
<feature type="domain" description="CAAX prenyl protease 2/Lysostaphin resistance protein A-like" evidence="2">
    <location>
        <begin position="150"/>
        <end position="237"/>
    </location>
</feature>
<keyword evidence="4" id="KW-1185">Reference proteome</keyword>
<dbReference type="GO" id="GO:0080120">
    <property type="term" value="P:CAAX-box protein maturation"/>
    <property type="evidence" value="ECO:0007669"/>
    <property type="project" value="UniProtKB-ARBA"/>
</dbReference>
<organism evidence="3 4">
    <name type="scientific">Corynebacterium tuscaniense</name>
    <dbReference type="NCBI Taxonomy" id="302449"/>
    <lineage>
        <taxon>Bacteria</taxon>
        <taxon>Bacillati</taxon>
        <taxon>Actinomycetota</taxon>
        <taxon>Actinomycetes</taxon>
        <taxon>Mycobacteriales</taxon>
        <taxon>Corynebacteriaceae</taxon>
        <taxon>Corynebacterium</taxon>
    </lineage>
</organism>
<dbReference type="RefSeq" id="WP_146014990.1">
    <property type="nucleotide sequence ID" value="NZ_PNHG01000022.1"/>
</dbReference>
<accession>A0A2N6T2R5</accession>
<feature type="transmembrane region" description="Helical" evidence="1">
    <location>
        <begin position="245"/>
        <end position="278"/>
    </location>
</feature>
<feature type="transmembrane region" description="Helical" evidence="1">
    <location>
        <begin position="21"/>
        <end position="42"/>
    </location>
</feature>
<dbReference type="InterPro" id="IPR003675">
    <property type="entry name" value="Rce1/LyrA-like_dom"/>
</dbReference>
<comment type="caution">
    <text evidence="3">The sequence shown here is derived from an EMBL/GenBank/DDBJ whole genome shotgun (WGS) entry which is preliminary data.</text>
</comment>
<feature type="transmembrane region" description="Helical" evidence="1">
    <location>
        <begin position="66"/>
        <end position="86"/>
    </location>
</feature>
<evidence type="ECO:0000256" key="1">
    <source>
        <dbReference type="SAM" id="Phobius"/>
    </source>
</evidence>
<dbReference type="AlphaFoldDB" id="A0A2N6T2R5"/>
<feature type="transmembrane region" description="Helical" evidence="1">
    <location>
        <begin position="107"/>
        <end position="128"/>
    </location>
</feature>
<evidence type="ECO:0000259" key="2">
    <source>
        <dbReference type="Pfam" id="PF02517"/>
    </source>
</evidence>
<reference evidence="3 4" key="1">
    <citation type="submission" date="2017-09" db="EMBL/GenBank/DDBJ databases">
        <title>Bacterial strain isolated from the female urinary microbiota.</title>
        <authorList>
            <person name="Thomas-White K."/>
            <person name="Kumar N."/>
            <person name="Forster S."/>
            <person name="Putonti C."/>
            <person name="Lawley T."/>
            <person name="Wolfe A.J."/>
        </authorList>
    </citation>
    <scope>NUCLEOTIDE SEQUENCE [LARGE SCALE GENOMIC DNA]</scope>
    <source>
        <strain evidence="3 4">UMB0792</strain>
    </source>
</reference>
<keyword evidence="1" id="KW-0812">Transmembrane</keyword>
<proteinExistence type="predicted"/>
<keyword evidence="1" id="KW-0472">Membrane</keyword>
<sequence length="296" mass="31786">MTAYHLLGREGAQRIAWWRPLVEFVVVLVLFFGIFAVMMALFDAADQAFNPAVKAMGDFEFVDTPWLALAAGLIPAANIPAAFLAARVRGRRPAALWSTEHHFRWRIFGLALMPALVFFGVELAFSVARAPENAAAASDGGFTLARFGALCILTALIPLQALSEELVFRGSLVQVVGQWTRSPWVAYLVPALMFVSVHSYDWRGQLSVLTFALCGAFLTWSTGGLEASLAVHAVANTLAYVTDPFHVYVAGLAEATVVDVVVSISATVLATAAIWWLVTRAGGIASKSCQASLTPA</sequence>
<dbReference type="EMBL" id="PNHG01000022">
    <property type="protein sequence ID" value="PMC63591.1"/>
    <property type="molecule type" value="Genomic_DNA"/>
</dbReference>
<evidence type="ECO:0000313" key="4">
    <source>
        <dbReference type="Proteomes" id="UP000235836"/>
    </source>
</evidence>
<feature type="transmembrane region" description="Helical" evidence="1">
    <location>
        <begin position="140"/>
        <end position="159"/>
    </location>
</feature>
<gene>
    <name evidence="3" type="ORF">CJ203_10210</name>
</gene>
<dbReference type="Pfam" id="PF02517">
    <property type="entry name" value="Rce1-like"/>
    <property type="match status" value="1"/>
</dbReference>
<feature type="transmembrane region" description="Helical" evidence="1">
    <location>
        <begin position="206"/>
        <end position="225"/>
    </location>
</feature>
<dbReference type="GO" id="GO:0004175">
    <property type="term" value="F:endopeptidase activity"/>
    <property type="evidence" value="ECO:0007669"/>
    <property type="project" value="UniProtKB-ARBA"/>
</dbReference>